<name>A0A2V0NNP0_9CHLO</name>
<dbReference type="Gene3D" id="1.25.40.10">
    <property type="entry name" value="Tetratricopeptide repeat domain"/>
    <property type="match status" value="1"/>
</dbReference>
<dbReference type="EMBL" id="BDRX01000008">
    <property type="protein sequence ID" value="GBF89198.1"/>
    <property type="molecule type" value="Genomic_DNA"/>
</dbReference>
<feature type="compositionally biased region" description="Low complexity" evidence="2">
    <location>
        <begin position="313"/>
        <end position="337"/>
    </location>
</feature>
<dbReference type="SMART" id="SM00666">
    <property type="entry name" value="PB1"/>
    <property type="match status" value="1"/>
</dbReference>
<feature type="region of interest" description="Disordered" evidence="2">
    <location>
        <begin position="144"/>
        <end position="173"/>
    </location>
</feature>
<accession>A0A2V0NNP0</accession>
<dbReference type="OrthoDB" id="2942533at2759"/>
<feature type="compositionally biased region" description="Low complexity" evidence="2">
    <location>
        <begin position="570"/>
        <end position="595"/>
    </location>
</feature>
<evidence type="ECO:0000256" key="1">
    <source>
        <dbReference type="ARBA" id="ARBA00022737"/>
    </source>
</evidence>
<gene>
    <name evidence="4" type="ORF">Rsub_01915</name>
</gene>
<reference evidence="4 5" key="1">
    <citation type="journal article" date="2018" name="Sci. Rep.">
        <title>Raphidocelis subcapitata (=Pseudokirchneriella subcapitata) provides an insight into genome evolution and environmental adaptations in the Sphaeropleales.</title>
        <authorList>
            <person name="Suzuki S."/>
            <person name="Yamaguchi H."/>
            <person name="Nakajima N."/>
            <person name="Kawachi M."/>
        </authorList>
    </citation>
    <scope>NUCLEOTIDE SEQUENCE [LARGE SCALE GENOMIC DNA]</scope>
    <source>
        <strain evidence="4 5">NIES-35</strain>
    </source>
</reference>
<evidence type="ECO:0000313" key="4">
    <source>
        <dbReference type="EMBL" id="GBF89198.1"/>
    </source>
</evidence>
<dbReference type="InterPro" id="IPR011990">
    <property type="entry name" value="TPR-like_helical_dom_sf"/>
</dbReference>
<dbReference type="InterPro" id="IPR019734">
    <property type="entry name" value="TPR_rpt"/>
</dbReference>
<keyword evidence="5" id="KW-1185">Reference proteome</keyword>
<dbReference type="PROSITE" id="PS51745">
    <property type="entry name" value="PB1"/>
    <property type="match status" value="1"/>
</dbReference>
<keyword evidence="1" id="KW-0677">Repeat</keyword>
<organism evidence="4 5">
    <name type="scientific">Raphidocelis subcapitata</name>
    <dbReference type="NCBI Taxonomy" id="307507"/>
    <lineage>
        <taxon>Eukaryota</taxon>
        <taxon>Viridiplantae</taxon>
        <taxon>Chlorophyta</taxon>
        <taxon>core chlorophytes</taxon>
        <taxon>Chlorophyceae</taxon>
        <taxon>CS clade</taxon>
        <taxon>Sphaeropleales</taxon>
        <taxon>Selenastraceae</taxon>
        <taxon>Raphidocelis</taxon>
    </lineage>
</organism>
<feature type="compositionally biased region" description="Basic and acidic residues" evidence="2">
    <location>
        <begin position="684"/>
        <end position="694"/>
    </location>
</feature>
<dbReference type="Gene3D" id="3.10.20.90">
    <property type="entry name" value="Phosphatidylinositol 3-kinase Catalytic Subunit, Chain A, domain 1"/>
    <property type="match status" value="1"/>
</dbReference>
<dbReference type="FunCoup" id="A0A2V0NNP0">
    <property type="interactions" value="629"/>
</dbReference>
<feature type="region of interest" description="Disordered" evidence="2">
    <location>
        <begin position="658"/>
        <end position="707"/>
    </location>
</feature>
<dbReference type="InterPro" id="IPR053793">
    <property type="entry name" value="PB1-like"/>
</dbReference>
<dbReference type="Proteomes" id="UP000247498">
    <property type="component" value="Unassembled WGS sequence"/>
</dbReference>
<proteinExistence type="predicted"/>
<evidence type="ECO:0000256" key="2">
    <source>
        <dbReference type="SAM" id="MobiDB-lite"/>
    </source>
</evidence>
<dbReference type="CDD" id="cd05992">
    <property type="entry name" value="PB1"/>
    <property type="match status" value="1"/>
</dbReference>
<feature type="region of interest" description="Disordered" evidence="2">
    <location>
        <begin position="563"/>
        <end position="595"/>
    </location>
</feature>
<dbReference type="PANTHER" id="PTHR46183:SF8">
    <property type="entry name" value="PROTEIN CLMP1"/>
    <property type="match status" value="1"/>
</dbReference>
<dbReference type="STRING" id="307507.A0A2V0NNP0"/>
<dbReference type="SMART" id="SM00028">
    <property type="entry name" value="TPR"/>
    <property type="match status" value="4"/>
</dbReference>
<feature type="domain" description="PB1" evidence="3">
    <location>
        <begin position="185"/>
        <end position="257"/>
    </location>
</feature>
<dbReference type="SUPFAM" id="SSF54277">
    <property type="entry name" value="CAD &amp; PB1 domains"/>
    <property type="match status" value="1"/>
</dbReference>
<feature type="region of interest" description="Disordered" evidence="2">
    <location>
        <begin position="313"/>
        <end position="339"/>
    </location>
</feature>
<comment type="caution">
    <text evidence="4">The sequence shown here is derived from an EMBL/GenBank/DDBJ whole genome shotgun (WGS) entry which is preliminary data.</text>
</comment>
<sequence length="707" mass="74430">MSGTSVKKASPGSKSDLGPEVASKVSALKGAAEKAYGNREFAKALEQWEQAAKLLPEGARERVDILINRASAYYAMKKFKHAAKECSNALAIAPTSARALQRRAKSLEQQGLYKQALSDIQAINRGPSATDATRDLERRLRDTLAGRRPASPAGAVVPAPANGAAAAATAQQQQQQQQQQQRAVTIAAKCSLGDETRVLHLTSAVSYAQLLDGVKAKFPDAGSFKLKYTDRDGDGVTLTCWNDVRAAMQDALTAVAAPKGGLAPMAPSMKITLVPCGESEVPPPPGEELAQLEAIRRRQEQIARIAAARAEQQAAAASQGQQQKDPQQQQQQPAAAATPSGEIVEIDDWLVDFANLFRRVSGIDADGHAELAGEGYESAQRAMEATLRADEAAPLLDAAAERFREVACNGLYNWGNVHLCVAHKLLDGLAEADAELDKATEAKAVAAFDKAEERFLEALRLHADYVDGLVALAQLEFERAKLRARLIVRPTPPPPAPEGGGEPEKAAADAFQAAQAEALRAALAKVKAADVEAARPHLAKAEEWFGKSAAAAVAADAKRQAEKDARAAARKQQQGGAAAAAEAEAPAAAAPAPGEPGASYAANARIMHGNTLYEWSQLLAAAGAEWRAALDAAVERFKAAECTAADLRSALKNHTHAHELDLGPEPEPEPEAKAKAEAAPAKSEAAKAEAEAKAPKAKGLPALSKKK</sequence>
<dbReference type="PANTHER" id="PTHR46183">
    <property type="entry name" value="PROTEIN CLMP1"/>
    <property type="match status" value="1"/>
</dbReference>
<dbReference type="InterPro" id="IPR000270">
    <property type="entry name" value="PB1_dom"/>
</dbReference>
<dbReference type="InParanoid" id="A0A2V0NNP0"/>
<feature type="region of interest" description="Disordered" evidence="2">
    <location>
        <begin position="1"/>
        <end position="20"/>
    </location>
</feature>
<dbReference type="SUPFAM" id="SSF48452">
    <property type="entry name" value="TPR-like"/>
    <property type="match status" value="1"/>
</dbReference>
<feature type="compositionally biased region" description="Low complexity" evidence="2">
    <location>
        <begin position="697"/>
        <end position="707"/>
    </location>
</feature>
<dbReference type="AlphaFoldDB" id="A0A2V0NNP0"/>
<dbReference type="Pfam" id="PF00564">
    <property type="entry name" value="PB1"/>
    <property type="match status" value="1"/>
</dbReference>
<feature type="compositionally biased region" description="Low complexity" evidence="2">
    <location>
        <begin position="149"/>
        <end position="173"/>
    </location>
</feature>
<dbReference type="InterPro" id="IPR044517">
    <property type="entry name" value="PHOX1-4"/>
</dbReference>
<evidence type="ECO:0000313" key="5">
    <source>
        <dbReference type="Proteomes" id="UP000247498"/>
    </source>
</evidence>
<protein>
    <recommendedName>
        <fullName evidence="3">PB1 domain-containing protein</fullName>
    </recommendedName>
</protein>
<evidence type="ECO:0000259" key="3">
    <source>
        <dbReference type="PROSITE" id="PS51745"/>
    </source>
</evidence>